<dbReference type="EMBL" id="CAJOBJ010009674">
    <property type="protein sequence ID" value="CAF4144017.1"/>
    <property type="molecule type" value="Genomic_DNA"/>
</dbReference>
<dbReference type="Proteomes" id="UP000663834">
    <property type="component" value="Unassembled WGS sequence"/>
</dbReference>
<evidence type="ECO:0000256" key="1">
    <source>
        <dbReference type="ARBA" id="ARBA00023002"/>
    </source>
</evidence>
<sequence length="388" mass="44609">MSRILLDKLLTDSYARYQVLDHRGFHTHTAHHLASLHCLGATDERLEQLGKIMCKENAPYEPSPHEITSANWRQSLGDERFCKAYRDFFDQQLTTSGDKWCEKFLELLNDHKPEPLINSLISGLAHPLIHVGYALEFNSREVASEALTLTAVGYNYHHEIIDKLKAPKAGSKSFQELFNNLRADDRLPLFDAPGVGNLEATVKESADIVLSYFDQWQINTNNLEKTIEDLFDFSVYLYGATHKPDQIDFDFFLLHLLTSMHAIRMIYAHLNEQQLPENILWQFFYIANMIYICQCRPKIDKGLIDNYKIDAGVKNWDYVIEKTVNTELAEDAHLVKVIRTLRDAEIAYGPKDGLYLKTAVKTVDNANIENIWIGGPVNPRQLNILKRQ</sequence>
<evidence type="ECO:0000313" key="2">
    <source>
        <dbReference type="EMBL" id="CAF1345289.1"/>
    </source>
</evidence>
<dbReference type="EMBL" id="CAJNOV010008960">
    <property type="protein sequence ID" value="CAF1345289.1"/>
    <property type="molecule type" value="Genomic_DNA"/>
</dbReference>
<dbReference type="Proteomes" id="UP000681720">
    <property type="component" value="Unassembled WGS sequence"/>
</dbReference>
<dbReference type="EMBL" id="CAJOBI010009037">
    <property type="protein sequence ID" value="CAF4128274.1"/>
    <property type="molecule type" value="Genomic_DNA"/>
</dbReference>
<protein>
    <recommendedName>
        <fullName evidence="8">Questin oxidase family protein</fullName>
    </recommendedName>
</protein>
<evidence type="ECO:0000313" key="3">
    <source>
        <dbReference type="EMBL" id="CAF1510389.1"/>
    </source>
</evidence>
<evidence type="ECO:0000313" key="7">
    <source>
        <dbReference type="Proteomes" id="UP000663834"/>
    </source>
</evidence>
<keyword evidence="1" id="KW-0560">Oxidoreductase</keyword>
<dbReference type="EMBL" id="CAJNOW010007303">
    <property type="protein sequence ID" value="CAF1510389.1"/>
    <property type="molecule type" value="Genomic_DNA"/>
</dbReference>
<evidence type="ECO:0000313" key="4">
    <source>
        <dbReference type="EMBL" id="CAF2142834.1"/>
    </source>
</evidence>
<dbReference type="OrthoDB" id="10265971at2759"/>
<organism evidence="3 7">
    <name type="scientific">Rotaria magnacalcarata</name>
    <dbReference type="NCBI Taxonomy" id="392030"/>
    <lineage>
        <taxon>Eukaryota</taxon>
        <taxon>Metazoa</taxon>
        <taxon>Spiralia</taxon>
        <taxon>Gnathifera</taxon>
        <taxon>Rotifera</taxon>
        <taxon>Eurotatoria</taxon>
        <taxon>Bdelloidea</taxon>
        <taxon>Philodinida</taxon>
        <taxon>Philodinidae</taxon>
        <taxon>Rotaria</taxon>
    </lineage>
</organism>
<dbReference type="AlphaFoldDB" id="A0A815TYL2"/>
<accession>A0A815TYL2</accession>
<dbReference type="InterPro" id="IPR025337">
    <property type="entry name" value="Questin_oxidase-like"/>
</dbReference>
<dbReference type="Proteomes" id="UP000663824">
    <property type="component" value="Unassembled WGS sequence"/>
</dbReference>
<dbReference type="PANTHER" id="PTHR35870">
    <property type="entry name" value="PROTEIN, PUTATIVE (AFU_ORTHOLOGUE AFUA_5G03330)-RELATED"/>
    <property type="match status" value="1"/>
</dbReference>
<evidence type="ECO:0000313" key="5">
    <source>
        <dbReference type="EMBL" id="CAF4128274.1"/>
    </source>
</evidence>
<dbReference type="PANTHER" id="PTHR35870:SF6">
    <property type="entry name" value="MGS207 PROTEIN"/>
    <property type="match status" value="1"/>
</dbReference>
<proteinExistence type="predicted"/>
<dbReference type="Proteomes" id="UP000676336">
    <property type="component" value="Unassembled WGS sequence"/>
</dbReference>
<dbReference type="Proteomes" id="UP000663855">
    <property type="component" value="Unassembled WGS sequence"/>
</dbReference>
<dbReference type="Pfam" id="PF14027">
    <property type="entry name" value="Questin_oxidase"/>
    <property type="match status" value="1"/>
</dbReference>
<gene>
    <name evidence="2" type="ORF">CJN711_LOCUS19137</name>
    <name evidence="6" type="ORF">GIL414_LOCUS19166</name>
    <name evidence="3" type="ORF">KQP761_LOCUS15127</name>
    <name evidence="4" type="ORF">MBJ925_LOCUS29827</name>
    <name evidence="5" type="ORF">SMN809_LOCUS18635</name>
</gene>
<dbReference type="GO" id="GO:0016491">
    <property type="term" value="F:oxidoreductase activity"/>
    <property type="evidence" value="ECO:0007669"/>
    <property type="project" value="UniProtKB-KW"/>
</dbReference>
<evidence type="ECO:0008006" key="8">
    <source>
        <dbReference type="Google" id="ProtNLM"/>
    </source>
</evidence>
<comment type="caution">
    <text evidence="3">The sequence shown here is derived from an EMBL/GenBank/DDBJ whole genome shotgun (WGS) entry which is preliminary data.</text>
</comment>
<evidence type="ECO:0000313" key="6">
    <source>
        <dbReference type="EMBL" id="CAF4144017.1"/>
    </source>
</evidence>
<dbReference type="EMBL" id="CAJNRE010016002">
    <property type="protein sequence ID" value="CAF2142834.1"/>
    <property type="molecule type" value="Genomic_DNA"/>
</dbReference>
<reference evidence="3" key="1">
    <citation type="submission" date="2021-02" db="EMBL/GenBank/DDBJ databases">
        <authorList>
            <person name="Nowell W R."/>
        </authorList>
    </citation>
    <scope>NUCLEOTIDE SEQUENCE</scope>
</reference>
<name>A0A815TYL2_9BILA</name>